<dbReference type="InterPro" id="IPR044742">
    <property type="entry name" value="DEAD/DEAH_RhlB"/>
</dbReference>
<evidence type="ECO:0000256" key="4">
    <source>
        <dbReference type="ARBA" id="ARBA00022840"/>
    </source>
</evidence>
<feature type="compositionally biased region" description="Basic residues" evidence="6">
    <location>
        <begin position="444"/>
        <end position="463"/>
    </location>
</feature>
<dbReference type="GO" id="GO:0004386">
    <property type="term" value="F:helicase activity"/>
    <property type="evidence" value="ECO:0007669"/>
    <property type="project" value="UniProtKB-KW"/>
</dbReference>
<dbReference type="RefSeq" id="WP_188776987.1">
    <property type="nucleotide sequence ID" value="NZ_BMMB01000008.1"/>
</dbReference>
<dbReference type="SMART" id="SM00487">
    <property type="entry name" value="DEXDc"/>
    <property type="match status" value="1"/>
</dbReference>
<keyword evidence="2" id="KW-0378">Hydrolase</keyword>
<dbReference type="InterPro" id="IPR027417">
    <property type="entry name" value="P-loop_NTPase"/>
</dbReference>
<dbReference type="PROSITE" id="PS51192">
    <property type="entry name" value="HELICASE_ATP_BIND_1"/>
    <property type="match status" value="1"/>
</dbReference>
<evidence type="ECO:0000256" key="6">
    <source>
        <dbReference type="SAM" id="MobiDB-lite"/>
    </source>
</evidence>
<keyword evidence="1" id="KW-0547">Nucleotide-binding</keyword>
<dbReference type="EMBL" id="JAVDQH010000005">
    <property type="protein sequence ID" value="MDR6243795.1"/>
    <property type="molecule type" value="Genomic_DNA"/>
</dbReference>
<accession>A0ABU1IWZ6</accession>
<dbReference type="CDD" id="cd00268">
    <property type="entry name" value="DEADc"/>
    <property type="match status" value="1"/>
</dbReference>
<dbReference type="SUPFAM" id="SSF52540">
    <property type="entry name" value="P-loop containing nucleoside triphosphate hydrolases"/>
    <property type="match status" value="1"/>
</dbReference>
<dbReference type="CDD" id="cd18787">
    <property type="entry name" value="SF2_C_DEAD"/>
    <property type="match status" value="1"/>
</dbReference>
<dbReference type="SMART" id="SM00490">
    <property type="entry name" value="HELICc"/>
    <property type="match status" value="1"/>
</dbReference>
<proteinExistence type="predicted"/>
<reference evidence="10 11" key="1">
    <citation type="submission" date="2023-07" db="EMBL/GenBank/DDBJ databases">
        <title>Genomic Encyclopedia of Type Strains, Phase IV (KMG-IV): sequencing the most valuable type-strain genomes for metagenomic binning, comparative biology and taxonomic classification.</title>
        <authorList>
            <person name="Goeker M."/>
        </authorList>
    </citation>
    <scope>NUCLEOTIDE SEQUENCE [LARGE SCALE GENOMIC DNA]</scope>
    <source>
        <strain evidence="10 11">DSM 22170</strain>
    </source>
</reference>
<dbReference type="PROSITE" id="PS51195">
    <property type="entry name" value="Q_MOTIF"/>
    <property type="match status" value="1"/>
</dbReference>
<dbReference type="PANTHER" id="PTHR47963">
    <property type="entry name" value="DEAD-BOX ATP-DEPENDENT RNA HELICASE 47, MITOCHONDRIAL"/>
    <property type="match status" value="1"/>
</dbReference>
<evidence type="ECO:0000313" key="10">
    <source>
        <dbReference type="EMBL" id="MDR6243795.1"/>
    </source>
</evidence>
<name>A0ABU1IWZ6_9BACL</name>
<evidence type="ECO:0000256" key="3">
    <source>
        <dbReference type="ARBA" id="ARBA00022806"/>
    </source>
</evidence>
<dbReference type="Pfam" id="PF00270">
    <property type="entry name" value="DEAD"/>
    <property type="match status" value="1"/>
</dbReference>
<dbReference type="InterPro" id="IPR050547">
    <property type="entry name" value="DEAD_box_RNA_helicases"/>
</dbReference>
<keyword evidence="11" id="KW-1185">Reference proteome</keyword>
<feature type="domain" description="Helicase ATP-binding" evidence="7">
    <location>
        <begin position="36"/>
        <end position="206"/>
    </location>
</feature>
<feature type="region of interest" description="Disordered" evidence="6">
    <location>
        <begin position="377"/>
        <end position="470"/>
    </location>
</feature>
<evidence type="ECO:0000259" key="8">
    <source>
        <dbReference type="PROSITE" id="PS51194"/>
    </source>
</evidence>
<dbReference type="Pfam" id="PF00271">
    <property type="entry name" value="Helicase_C"/>
    <property type="match status" value="1"/>
</dbReference>
<feature type="domain" description="DEAD-box RNA helicase Q" evidence="9">
    <location>
        <begin position="5"/>
        <end position="33"/>
    </location>
</feature>
<keyword evidence="3 10" id="KW-0347">Helicase</keyword>
<evidence type="ECO:0000313" key="11">
    <source>
        <dbReference type="Proteomes" id="UP001185028"/>
    </source>
</evidence>
<evidence type="ECO:0000259" key="9">
    <source>
        <dbReference type="PROSITE" id="PS51195"/>
    </source>
</evidence>
<dbReference type="InterPro" id="IPR001650">
    <property type="entry name" value="Helicase_C-like"/>
</dbReference>
<protein>
    <submittedName>
        <fullName evidence="10">Superfamily II DNA/RNA helicase</fullName>
    </submittedName>
</protein>
<gene>
    <name evidence="10" type="ORF">JOC58_001688</name>
</gene>
<feature type="compositionally biased region" description="Low complexity" evidence="6">
    <location>
        <begin position="398"/>
        <end position="411"/>
    </location>
</feature>
<keyword evidence="4" id="KW-0067">ATP-binding</keyword>
<dbReference type="InterPro" id="IPR014001">
    <property type="entry name" value="Helicase_ATP-bd"/>
</dbReference>
<dbReference type="Gene3D" id="3.40.50.300">
    <property type="entry name" value="P-loop containing nucleotide triphosphate hydrolases"/>
    <property type="match status" value="2"/>
</dbReference>
<feature type="domain" description="Helicase C-terminal" evidence="8">
    <location>
        <begin position="217"/>
        <end position="377"/>
    </location>
</feature>
<dbReference type="PANTHER" id="PTHR47963:SF7">
    <property type="entry name" value="ATP-DEPENDENT RNA HELICASE YFML-RELATED"/>
    <property type="match status" value="1"/>
</dbReference>
<feature type="compositionally biased region" description="Basic and acidic residues" evidence="6">
    <location>
        <begin position="388"/>
        <end position="397"/>
    </location>
</feature>
<evidence type="ECO:0000256" key="5">
    <source>
        <dbReference type="PROSITE-ProRule" id="PRU00552"/>
    </source>
</evidence>
<dbReference type="InterPro" id="IPR014014">
    <property type="entry name" value="RNA_helicase_DEAD_Q_motif"/>
</dbReference>
<comment type="caution">
    <text evidence="10">The sequence shown here is derived from an EMBL/GenBank/DDBJ whole genome shotgun (WGS) entry which is preliminary data.</text>
</comment>
<organism evidence="10 11">
    <name type="scientific">Paenibacillus hunanensis</name>
    <dbReference type="NCBI Taxonomy" id="539262"/>
    <lineage>
        <taxon>Bacteria</taxon>
        <taxon>Bacillati</taxon>
        <taxon>Bacillota</taxon>
        <taxon>Bacilli</taxon>
        <taxon>Bacillales</taxon>
        <taxon>Paenibacillaceae</taxon>
        <taxon>Paenibacillus</taxon>
    </lineage>
</organism>
<evidence type="ECO:0000256" key="2">
    <source>
        <dbReference type="ARBA" id="ARBA00022801"/>
    </source>
</evidence>
<evidence type="ECO:0000256" key="1">
    <source>
        <dbReference type="ARBA" id="ARBA00022741"/>
    </source>
</evidence>
<sequence length="470" mass="51908">METNTNFIGLGMDESLNDALSRYGITTPSPVQAETIPLMLEGRDVLAQSQTGSGKTLAYLLPILQKIDPEQKELQALILAPTQELAMQIVRECERYGEERGVTSLGLIGGAAIKRQIEKLRRHPHIAVGTPGRINELIGLRKLKMHQTNVIVVDEVDQVLGLGGGTDVQRIIKSARRDRQLVFLSATINEEIHQIANREMKDHAIVGIEPGQHTASAIEHVYFVAEERDKLDMLRRVLRHYKATRAIVFVNQTEQIAEVESKLEYMGFKARAIYGDADKVTRSTVLSQFRSGKLEVLVATDVAARGLDIEDLNLVVSLDPAFDAEFYVHRSGRTGRMGKKGVAASIITERERFIMRKFSDTLHIRLQEMVLRGGETVSAPAGKRASARRTERTDSKPKTTTSSPAESTSTANDDQQAVASTAPVVRKPASSKPASNGKRDNKPKARHVDKKSKGAPKWLKAKRASSPDEK</sequence>
<dbReference type="PROSITE" id="PS51194">
    <property type="entry name" value="HELICASE_CTER"/>
    <property type="match status" value="1"/>
</dbReference>
<dbReference type="InterPro" id="IPR011545">
    <property type="entry name" value="DEAD/DEAH_box_helicase_dom"/>
</dbReference>
<dbReference type="Proteomes" id="UP001185028">
    <property type="component" value="Unassembled WGS sequence"/>
</dbReference>
<evidence type="ECO:0000259" key="7">
    <source>
        <dbReference type="PROSITE" id="PS51192"/>
    </source>
</evidence>
<feature type="short sequence motif" description="Q motif" evidence="5">
    <location>
        <begin position="5"/>
        <end position="33"/>
    </location>
</feature>